<dbReference type="STRING" id="669874.A0A1E4TW14"/>
<dbReference type="GO" id="GO:0042802">
    <property type="term" value="F:identical protein binding"/>
    <property type="evidence" value="ECO:0007669"/>
    <property type="project" value="EnsemblFungi"/>
</dbReference>
<feature type="domain" description="ELP1 alpha-solenoid" evidence="10">
    <location>
        <begin position="705"/>
        <end position="914"/>
    </location>
</feature>
<dbReference type="SUPFAM" id="SSF69322">
    <property type="entry name" value="Tricorn protease domain 2"/>
    <property type="match status" value="1"/>
</dbReference>
<evidence type="ECO:0000256" key="6">
    <source>
        <dbReference type="SAM" id="MobiDB-lite"/>
    </source>
</evidence>
<protein>
    <recommendedName>
        <fullName evidence="5">Elongator complex protein 1</fullName>
    </recommendedName>
</protein>
<dbReference type="PIRSF" id="PIRSF017233">
    <property type="entry name" value="IKAP"/>
    <property type="match status" value="1"/>
</dbReference>
<comment type="function">
    <text evidence="5">Component of the elongator complex which is required for multiple tRNA modifications, including mcm5U (5-methoxycarbonylmethyl uridine), mcm5s2U (5-methoxycarbonylmethyl-2-thiouridine), and ncm5U (5-carbamoylmethyl uridine). The elongator complex catalyzes formation of carboxymethyluridine in the wobble base at position 34 in tRNAs.</text>
</comment>
<dbReference type="Pfam" id="PF23797">
    <property type="entry name" value="Beta-prop_ELP1_2nd"/>
    <property type="match status" value="1"/>
</dbReference>
<gene>
    <name evidence="12" type="ORF">PACTADRAFT_2255</name>
</gene>
<feature type="compositionally biased region" description="Low complexity" evidence="6">
    <location>
        <begin position="1176"/>
        <end position="1188"/>
    </location>
</feature>
<comment type="subcellular location">
    <subcellularLocation>
        <location evidence="5">Cytoplasm</location>
    </subcellularLocation>
    <subcellularLocation>
        <location evidence="5">Nucleus</location>
    </subcellularLocation>
</comment>
<evidence type="ECO:0000259" key="8">
    <source>
        <dbReference type="Pfam" id="PF23797"/>
    </source>
</evidence>
<dbReference type="OrthoDB" id="40048at2759"/>
<proteinExistence type="inferred from homology"/>
<comment type="similarity">
    <text evidence="2 5">Belongs to the ELP1/IKA1 family.</text>
</comment>
<evidence type="ECO:0000259" key="10">
    <source>
        <dbReference type="Pfam" id="PF23925"/>
    </source>
</evidence>
<dbReference type="PANTHER" id="PTHR12747:SF0">
    <property type="entry name" value="ELONGATOR COMPLEX PROTEIN 1"/>
    <property type="match status" value="1"/>
</dbReference>
<evidence type="ECO:0000256" key="1">
    <source>
        <dbReference type="ARBA" id="ARBA00005043"/>
    </source>
</evidence>
<accession>A0A1E4TW14</accession>
<dbReference type="Pfam" id="PF23878">
    <property type="entry name" value="TPR_ELP1"/>
    <property type="match status" value="1"/>
</dbReference>
<dbReference type="UniPathway" id="UPA00988"/>
<dbReference type="GO" id="GO:0005829">
    <property type="term" value="C:cytosol"/>
    <property type="evidence" value="ECO:0007669"/>
    <property type="project" value="TreeGrafter"/>
</dbReference>
<evidence type="ECO:0000256" key="4">
    <source>
        <dbReference type="ARBA" id="ARBA00022694"/>
    </source>
</evidence>
<dbReference type="InterPro" id="IPR056165">
    <property type="entry name" value="Beta-prop_ELP1_2nd"/>
</dbReference>
<keyword evidence="3 5" id="KW-0963">Cytoplasm</keyword>
<evidence type="ECO:0000259" key="9">
    <source>
        <dbReference type="Pfam" id="PF23878"/>
    </source>
</evidence>
<dbReference type="InterPro" id="IPR056167">
    <property type="entry name" value="A-sol_ELP1"/>
</dbReference>
<organism evidence="12 13">
    <name type="scientific">Pachysolen tannophilus NRRL Y-2460</name>
    <dbReference type="NCBI Taxonomy" id="669874"/>
    <lineage>
        <taxon>Eukaryota</taxon>
        <taxon>Fungi</taxon>
        <taxon>Dikarya</taxon>
        <taxon>Ascomycota</taxon>
        <taxon>Saccharomycotina</taxon>
        <taxon>Pichiomycetes</taxon>
        <taxon>Pachysolenaceae</taxon>
        <taxon>Pachysolen</taxon>
    </lineage>
</organism>
<dbReference type="GO" id="GO:0006357">
    <property type="term" value="P:regulation of transcription by RNA polymerase II"/>
    <property type="evidence" value="ECO:0007669"/>
    <property type="project" value="EnsemblFungi"/>
</dbReference>
<feature type="domain" description="ELP1 N-terminal second beta-propeller" evidence="8">
    <location>
        <begin position="412"/>
        <end position="681"/>
    </location>
</feature>
<dbReference type="Pfam" id="PF23936">
    <property type="entry name" value="HB_ELP1"/>
    <property type="match status" value="1"/>
</dbReference>
<keyword evidence="13" id="KW-1185">Reference proteome</keyword>
<evidence type="ECO:0000259" key="11">
    <source>
        <dbReference type="Pfam" id="PF23936"/>
    </source>
</evidence>
<dbReference type="GO" id="GO:0002926">
    <property type="term" value="P:tRNA wobble base 5-methoxycarbonylmethyl-2-thiouridinylation"/>
    <property type="evidence" value="ECO:0007669"/>
    <property type="project" value="TreeGrafter"/>
</dbReference>
<feature type="region of interest" description="Disordered" evidence="6">
    <location>
        <begin position="1176"/>
        <end position="1204"/>
    </location>
</feature>
<keyword evidence="5" id="KW-0539">Nucleus</keyword>
<dbReference type="InterPro" id="IPR056169">
    <property type="entry name" value="HB_ELP1"/>
</dbReference>
<reference evidence="13" key="1">
    <citation type="submission" date="2016-05" db="EMBL/GenBank/DDBJ databases">
        <title>Comparative genomics of biotechnologically important yeasts.</title>
        <authorList>
            <consortium name="DOE Joint Genome Institute"/>
            <person name="Riley R."/>
            <person name="Haridas S."/>
            <person name="Wolfe K.H."/>
            <person name="Lopes M.R."/>
            <person name="Hittinger C.T."/>
            <person name="Goker M."/>
            <person name="Salamov A."/>
            <person name="Wisecaver J."/>
            <person name="Long T.M."/>
            <person name="Aerts A.L."/>
            <person name="Barry K."/>
            <person name="Choi C."/>
            <person name="Clum A."/>
            <person name="Coughlan A.Y."/>
            <person name="Deshpande S."/>
            <person name="Douglass A.P."/>
            <person name="Hanson S.J."/>
            <person name="Klenk H.-P."/>
            <person name="Labutti K."/>
            <person name="Lapidus A."/>
            <person name="Lindquist E."/>
            <person name="Lipzen A."/>
            <person name="Meier-Kolthoff J.P."/>
            <person name="Ohm R.A."/>
            <person name="Otillar R.P."/>
            <person name="Pangilinan J."/>
            <person name="Peng Y."/>
            <person name="Rokas A."/>
            <person name="Rosa C.A."/>
            <person name="Scheuner C."/>
            <person name="Sibirny A.A."/>
            <person name="Slot J.C."/>
            <person name="Stielow J.B."/>
            <person name="Sun H."/>
            <person name="Kurtzman C.P."/>
            <person name="Blackwell M."/>
            <person name="Grigoriev I.V."/>
            <person name="Jeffries T.W."/>
        </authorList>
    </citation>
    <scope>NUCLEOTIDE SEQUENCE [LARGE SCALE GENOMIC DNA]</scope>
    <source>
        <strain evidence="13">NRRL Y-2460</strain>
    </source>
</reference>
<dbReference type="EMBL" id="KV454013">
    <property type="protein sequence ID" value="ODV95952.1"/>
    <property type="molecule type" value="Genomic_DNA"/>
</dbReference>
<name>A0A1E4TW14_PACTA</name>
<dbReference type="Pfam" id="PF23925">
    <property type="entry name" value="A-sol_ELP1"/>
    <property type="match status" value="1"/>
</dbReference>
<evidence type="ECO:0000313" key="13">
    <source>
        <dbReference type="Proteomes" id="UP000094236"/>
    </source>
</evidence>
<dbReference type="GO" id="GO:0005634">
    <property type="term" value="C:nucleus"/>
    <property type="evidence" value="ECO:0007669"/>
    <property type="project" value="UniProtKB-SubCell"/>
</dbReference>
<dbReference type="InterPro" id="IPR056166">
    <property type="entry name" value="TPR_ELP1"/>
</dbReference>
<dbReference type="PANTHER" id="PTHR12747">
    <property type="entry name" value="ELONGATOR COMPLEX PROTEIN 1"/>
    <property type="match status" value="1"/>
</dbReference>
<dbReference type="Pfam" id="PF04762">
    <property type="entry name" value="Beta-prop_ELP1_1st"/>
    <property type="match status" value="1"/>
</dbReference>
<dbReference type="InterPro" id="IPR006849">
    <property type="entry name" value="Elp1"/>
</dbReference>
<evidence type="ECO:0000313" key="12">
    <source>
        <dbReference type="EMBL" id="ODV95952.1"/>
    </source>
</evidence>
<dbReference type="GO" id="GO:0033588">
    <property type="term" value="C:elongator holoenzyme complex"/>
    <property type="evidence" value="ECO:0007669"/>
    <property type="project" value="EnsemblFungi"/>
</dbReference>
<dbReference type="GO" id="GO:0000049">
    <property type="term" value="F:tRNA binding"/>
    <property type="evidence" value="ECO:0007669"/>
    <property type="project" value="EnsemblFungi"/>
</dbReference>
<evidence type="ECO:0000256" key="5">
    <source>
        <dbReference type="PIRNR" id="PIRNR017233"/>
    </source>
</evidence>
<feature type="domain" description="ELP1 three-helical bundle" evidence="11">
    <location>
        <begin position="1094"/>
        <end position="1270"/>
    </location>
</feature>
<feature type="domain" description="ELP1 first N-terminal beta-propeller" evidence="7">
    <location>
        <begin position="1"/>
        <end position="373"/>
    </location>
</feature>
<dbReference type="InterPro" id="IPR056164">
    <property type="entry name" value="Beta-prop_ELP1_1st"/>
</dbReference>
<keyword evidence="4" id="KW-0819">tRNA processing</keyword>
<comment type="pathway">
    <text evidence="1">tRNA modification; 5-methoxycarbonylmethyl-2-thiouridine-tRNA biosynthesis.</text>
</comment>
<dbReference type="Proteomes" id="UP000094236">
    <property type="component" value="Unassembled WGS sequence"/>
</dbReference>
<evidence type="ECO:0000256" key="2">
    <source>
        <dbReference type="ARBA" id="ARBA00006086"/>
    </source>
</evidence>
<feature type="domain" description="ELP1 TPR" evidence="9">
    <location>
        <begin position="922"/>
        <end position="1080"/>
    </location>
</feature>
<evidence type="ECO:0000256" key="3">
    <source>
        <dbReference type="ARBA" id="ARBA00022490"/>
    </source>
</evidence>
<sequence>MRNLTVLNKGRIVPQSITYPDLQVIDAVFDPINDSITYCLSNEESHLIEVQQFAKTGEITTLASFPIKEFDTLLSFSHFADSFQLIFIFRQGDIVRATYDPQVPSPDSTVVEIVGSIDCGLKCASWSPDEESLAMLSMENNLLLLSRLFEPIAEKILDPKEVNLKTQVSVGWGKKETQFKGKGARAIEREKLSKEGGGGLQDPTLAIIEKGELSEYDDHSSKISWRGDCSYFAITNIETPEVDGDPRRVIRVYTRDGELESCSEAVDGLESNLSWKPQGSLIASTQRRLEEEIGEEVLDLVFFEKNGLRHGGFTSRLPPASRILKLEWSANSEVLCFQLENSIQFWTTKNYHWYLKQEILSDEPIRFIYFHQEKPLRIMIGTETSLRIIDLAYKTINGPTCSPNDIGMTCSIDGRTCLITPLALANVPPPMGYREIDCNEPLLDVSISSTNSIMACLSNTNLTLVTLDEKIQAPKIVSDFKLSEFDIISEEVRQIAVIRNDFVVILYDNEFNSKLCVLDIKNDLYRPKIITTVDVSPKIVLLKQQSDFNGVTYETIAGKVFQLTDDFESVELCHFPQLCTEYEVALKPSNEEFGDGEAKFVVFGITSNGKLFANDQQLSSAVTSLKVTEAHLIYTTAQHQIKFVHLSNDLNYRVVEDAQNQNNSTFADERVRLIERGSIIVSVIPSKLTVVLQAPRGNLESIYPRIMTLTGVRNDIKSKNYKKAFMTCRTHRIDLDILYDYDPQLFFSNLELFVNQIEKVEYLDLFVSCLHEEDATKTKYKETLNLKAENNIPEENVQSFKEKQIDPKDSKVNKICEGILSVLLKPKYKKKYLQTIITAYACERPPNLETALTLISSFTSQEDIEKTVQHLCFLQDVNRLYNVALSLYDIPLTLIVAQQSQKDPKEYLPFLQNLHVQPDLRKKFLIDTHLKNFEKALNSLTKIEDVDMEEVKEYIIDHDLYKHALSIYKDDKAKIDIILKIYAKFLHGKSEFVEAGITYEILGEYELALEDYILARRWREALTLALRPELKEKKLIESCERLTVFLTEEHKYTAAAEIEFKYLKNIEEALKLYCKDYYFETAILLCVDENKLELIEDVIDPALGEGLGVILELLADCFKQVESQLSRLRELRFKKKEDPYAFYGEDGVDSMDTPDNVSIAASETSTKESFFTRYTGKTSGTAKTGASRRTAKNKRREERKKARGKKGTIYEEEYLVKSIGRLIERLETTEPESVRLIEGLIKRNRFKEAYDLQKRFIQLLQLLKDNIQEIYNISEKDRERVDDNGMIYYLPEIPIPSIKEYPKKNILDF</sequence>
<evidence type="ECO:0000259" key="7">
    <source>
        <dbReference type="Pfam" id="PF04762"/>
    </source>
</evidence>